<feature type="region of interest" description="Disordered" evidence="1">
    <location>
        <begin position="1"/>
        <end position="80"/>
    </location>
</feature>
<feature type="compositionally biased region" description="Basic and acidic residues" evidence="1">
    <location>
        <begin position="43"/>
        <end position="62"/>
    </location>
</feature>
<organism evidence="2 3">
    <name type="scientific">Stakelama tenebrarum</name>
    <dbReference type="NCBI Taxonomy" id="2711215"/>
    <lineage>
        <taxon>Bacteria</taxon>
        <taxon>Pseudomonadati</taxon>
        <taxon>Pseudomonadota</taxon>
        <taxon>Alphaproteobacteria</taxon>
        <taxon>Sphingomonadales</taxon>
        <taxon>Sphingomonadaceae</taxon>
        <taxon>Stakelama</taxon>
    </lineage>
</organism>
<accession>A0A6G6Y6Y1</accession>
<name>A0A6G6Y6Y1_9SPHN</name>
<feature type="compositionally biased region" description="Basic and acidic residues" evidence="1">
    <location>
        <begin position="70"/>
        <end position="80"/>
    </location>
</feature>
<gene>
    <name evidence="2" type="ORF">G5C33_12215</name>
</gene>
<reference evidence="2 3" key="1">
    <citation type="submission" date="2020-02" db="EMBL/GenBank/DDBJ databases">
        <authorList>
            <person name="Zheng R.K."/>
            <person name="Sun C.M."/>
        </authorList>
    </citation>
    <scope>NUCLEOTIDE SEQUENCE [LARGE SCALE GENOMIC DNA]</scope>
    <source>
        <strain evidence="3">zrk23</strain>
    </source>
</reference>
<keyword evidence="3" id="KW-1185">Reference proteome</keyword>
<dbReference type="RefSeq" id="WP_165327474.1">
    <property type="nucleotide sequence ID" value="NZ_CP049109.1"/>
</dbReference>
<evidence type="ECO:0008006" key="4">
    <source>
        <dbReference type="Google" id="ProtNLM"/>
    </source>
</evidence>
<dbReference type="EMBL" id="CP049109">
    <property type="protein sequence ID" value="QIG80468.1"/>
    <property type="molecule type" value="Genomic_DNA"/>
</dbReference>
<dbReference type="Proteomes" id="UP000501568">
    <property type="component" value="Chromosome"/>
</dbReference>
<evidence type="ECO:0000313" key="3">
    <source>
        <dbReference type="Proteomes" id="UP000501568"/>
    </source>
</evidence>
<evidence type="ECO:0000256" key="1">
    <source>
        <dbReference type="SAM" id="MobiDB-lite"/>
    </source>
</evidence>
<proteinExistence type="predicted"/>
<dbReference type="AlphaFoldDB" id="A0A6G6Y6Y1"/>
<evidence type="ECO:0000313" key="2">
    <source>
        <dbReference type="EMBL" id="QIG80468.1"/>
    </source>
</evidence>
<protein>
    <recommendedName>
        <fullName evidence="4">Nutrient deprivation-induced protein</fullName>
    </recommendedName>
</protein>
<sequence length="178" mass="18296">MADKKTPEAIPAEPIKAGATSKTPETGATPSETPADTLVAEPPVKDGAGKRSAADNIKKEASKLGNQAADRARGFADEGKQRATGALDEFAKLMTDAAGDVDERIGPEYGKYARSAAEGISGFSESLRGKEIDDLIAEAGEFVKKSPAIAVGTAAALGFVFARLLKSGIDAVSETDEA</sequence>
<dbReference type="KEGG" id="spzr:G5C33_12215"/>
<feature type="compositionally biased region" description="Polar residues" evidence="1">
    <location>
        <begin position="20"/>
        <end position="34"/>
    </location>
</feature>